<name>A0A9Q9SSE9_MOOP1</name>
<sequence>MFPISYSLFPVPFPHLVNSQPSILAFGHATRTTFKLPYTERLGRTTFNLKP</sequence>
<evidence type="ECO:0000313" key="1">
    <source>
        <dbReference type="EMBL" id="WAN68787.1"/>
    </source>
</evidence>
<gene>
    <name evidence="1" type="ORF">BJP36_41215</name>
</gene>
<organism evidence="1">
    <name type="scientific">Moorena producens (strain JHB)</name>
    <dbReference type="NCBI Taxonomy" id="1454205"/>
    <lineage>
        <taxon>Bacteria</taxon>
        <taxon>Bacillati</taxon>
        <taxon>Cyanobacteriota</taxon>
        <taxon>Cyanophyceae</taxon>
        <taxon>Coleofasciculales</taxon>
        <taxon>Coleofasciculaceae</taxon>
        <taxon>Moorena</taxon>
    </lineage>
</organism>
<reference evidence="1" key="1">
    <citation type="journal article" date="2017" name="Proc. Natl. Acad. Sci. U.S.A.">
        <title>Comparative genomics uncovers the prolific and distinctive metabolic potential of the cyanobacterial genus Moorea.</title>
        <authorList>
            <person name="Leao T."/>
            <person name="Castelao G."/>
            <person name="Korobeynikov A."/>
            <person name="Monroe E.A."/>
            <person name="Podell S."/>
            <person name="Glukhov E."/>
            <person name="Allen E.E."/>
            <person name="Gerwick W.H."/>
            <person name="Gerwick L."/>
        </authorList>
    </citation>
    <scope>NUCLEOTIDE SEQUENCE</scope>
    <source>
        <strain evidence="1">JHB</strain>
    </source>
</reference>
<proteinExistence type="predicted"/>
<dbReference type="Proteomes" id="UP000176944">
    <property type="component" value="Chromosome"/>
</dbReference>
<dbReference type="AlphaFoldDB" id="A0A9Q9SSE9"/>
<protein>
    <submittedName>
        <fullName evidence="1">Uncharacterized protein</fullName>
    </submittedName>
</protein>
<reference evidence="1" key="2">
    <citation type="submission" date="2022-10" db="EMBL/GenBank/DDBJ databases">
        <authorList>
            <person name="Ngo T.-E."/>
        </authorList>
    </citation>
    <scope>NUCLEOTIDE SEQUENCE</scope>
    <source>
        <strain evidence="1">JHB</strain>
    </source>
</reference>
<dbReference type="EMBL" id="CP017708">
    <property type="protein sequence ID" value="WAN68787.1"/>
    <property type="molecule type" value="Genomic_DNA"/>
</dbReference>
<accession>A0A9Q9SSE9</accession>